<proteinExistence type="inferred from homology"/>
<dbReference type="GO" id="GO:0032797">
    <property type="term" value="C:SMN complex"/>
    <property type="evidence" value="ECO:0007669"/>
    <property type="project" value="TreeGrafter"/>
</dbReference>
<evidence type="ECO:0000256" key="1">
    <source>
        <dbReference type="ARBA" id="ARBA00025758"/>
    </source>
</evidence>
<evidence type="ECO:0000313" key="3">
    <source>
        <dbReference type="EMBL" id="OAA32971.1"/>
    </source>
</evidence>
<dbReference type="Gene3D" id="1.20.58.1070">
    <property type="match status" value="1"/>
</dbReference>
<comment type="caution">
    <text evidence="3">The sequence shown here is derived from an EMBL/GenBank/DDBJ whole genome shotgun (WGS) entry which is preliminary data.</text>
</comment>
<dbReference type="EMBL" id="AZGY01000001">
    <property type="protein sequence ID" value="OAA32971.1"/>
    <property type="molecule type" value="Genomic_DNA"/>
</dbReference>
<feature type="compositionally biased region" description="Acidic residues" evidence="2">
    <location>
        <begin position="397"/>
        <end position="414"/>
    </location>
</feature>
<dbReference type="OrthoDB" id="428895at2759"/>
<dbReference type="GO" id="GO:0005634">
    <property type="term" value="C:nucleus"/>
    <property type="evidence" value="ECO:0007669"/>
    <property type="project" value="TreeGrafter"/>
</dbReference>
<keyword evidence="4" id="KW-1185">Reference proteome</keyword>
<feature type="compositionally biased region" description="Basic residues" evidence="2">
    <location>
        <begin position="21"/>
        <end position="35"/>
    </location>
</feature>
<dbReference type="GO" id="GO:0000387">
    <property type="term" value="P:spliceosomal snRNP assembly"/>
    <property type="evidence" value="ECO:0007669"/>
    <property type="project" value="InterPro"/>
</dbReference>
<comment type="similarity">
    <text evidence="1">Belongs to the gemin-2 family.</text>
</comment>
<evidence type="ECO:0000256" key="2">
    <source>
        <dbReference type="SAM" id="MobiDB-lite"/>
    </source>
</evidence>
<gene>
    <name evidence="3" type="ORF">AAL_00436</name>
</gene>
<feature type="compositionally biased region" description="Acidic residues" evidence="2">
    <location>
        <begin position="107"/>
        <end position="124"/>
    </location>
</feature>
<protein>
    <recommendedName>
        <fullName evidence="5">V-snare</fullName>
    </recommendedName>
</protein>
<dbReference type="PANTHER" id="PTHR12794">
    <property type="entry name" value="GEMIN2"/>
    <property type="match status" value="1"/>
</dbReference>
<dbReference type="Proteomes" id="UP000078544">
    <property type="component" value="Unassembled WGS sequence"/>
</dbReference>
<feature type="region of interest" description="Disordered" evidence="2">
    <location>
        <begin position="98"/>
        <end position="133"/>
    </location>
</feature>
<dbReference type="PANTHER" id="PTHR12794:SF0">
    <property type="entry name" value="GEM-ASSOCIATED PROTEIN 2"/>
    <property type="match status" value="1"/>
</dbReference>
<evidence type="ECO:0000313" key="4">
    <source>
        <dbReference type="Proteomes" id="UP000078544"/>
    </source>
</evidence>
<dbReference type="Pfam" id="PF04938">
    <property type="entry name" value="SIP1"/>
    <property type="match status" value="1"/>
</dbReference>
<name>A0A166UU93_9HYPO</name>
<sequence>MGSKRELQDVDEGECSDSSPKRARKQRGAAPHRQHQNSFIDPTWGQKYVFSNLHDATTIPYGDESDFEDDADAMAYLSSVREEASQIPHLLVAPKVQIGPQQPPDLQDQEDENDDGDVDYEDEHTDGILHDSSLSPGVRGYYDDGAYIALPDDAAQDSDSDEKALTEAYFASTLQQYQRIRGALHAKCPADAAKRLSRAQITHAAPFGPNSNTTKVWTGILRNADPHPLQLALMSKETVIRVIRVLLGGRFLRRGYTLTERTSQWIWGLLARLPDRGELNHLEIGWVRDLGRRAVLLGRSLAEMAALREGLADGDLGVNEGVDASSDDEQLLASNTDSSVDNGVAQEAGGKPEEEENEIKKGEVEFQMGGETSSKNIEGEEAGCQDSGANGQLKAEDDGEEGEVEETGDEEDVAMDLGSGSESDAEPDEALEVAKRGLLARLDGALEADGHKEVDAQEEVRMRLRMNMRATLNMILTVAGEFYGQRDLLEFREPFVGM</sequence>
<accession>A0A166UU93</accession>
<dbReference type="AlphaFoldDB" id="A0A166UU93"/>
<feature type="region of interest" description="Disordered" evidence="2">
    <location>
        <begin position="1"/>
        <end position="41"/>
    </location>
</feature>
<organism evidence="3 4">
    <name type="scientific">Moelleriella libera RCEF 2490</name>
    <dbReference type="NCBI Taxonomy" id="1081109"/>
    <lineage>
        <taxon>Eukaryota</taxon>
        <taxon>Fungi</taxon>
        <taxon>Dikarya</taxon>
        <taxon>Ascomycota</taxon>
        <taxon>Pezizomycotina</taxon>
        <taxon>Sordariomycetes</taxon>
        <taxon>Hypocreomycetidae</taxon>
        <taxon>Hypocreales</taxon>
        <taxon>Clavicipitaceae</taxon>
        <taxon>Moelleriella</taxon>
    </lineage>
</organism>
<feature type="region of interest" description="Disordered" evidence="2">
    <location>
        <begin position="334"/>
        <end position="429"/>
    </location>
</feature>
<dbReference type="InterPro" id="IPR035426">
    <property type="entry name" value="Gemin2/Brr1"/>
</dbReference>
<reference evidence="3 4" key="1">
    <citation type="journal article" date="2016" name="Genome Biol. Evol.">
        <title>Divergent and convergent evolution of fungal pathogenicity.</title>
        <authorList>
            <person name="Shang Y."/>
            <person name="Xiao G."/>
            <person name="Zheng P."/>
            <person name="Cen K."/>
            <person name="Zhan S."/>
            <person name="Wang C."/>
        </authorList>
    </citation>
    <scope>NUCLEOTIDE SEQUENCE [LARGE SCALE GENOMIC DNA]</scope>
    <source>
        <strain evidence="3 4">RCEF 2490</strain>
    </source>
</reference>
<evidence type="ECO:0008006" key="5">
    <source>
        <dbReference type="Google" id="ProtNLM"/>
    </source>
</evidence>